<protein>
    <submittedName>
        <fullName evidence="1">Uncharacterized protein</fullName>
    </submittedName>
</protein>
<gene>
    <name evidence="1" type="ORF">SDC9_150618</name>
</gene>
<reference evidence="1" key="1">
    <citation type="submission" date="2019-08" db="EMBL/GenBank/DDBJ databases">
        <authorList>
            <person name="Kucharzyk K."/>
            <person name="Murdoch R.W."/>
            <person name="Higgins S."/>
            <person name="Loffler F."/>
        </authorList>
    </citation>
    <scope>NUCLEOTIDE SEQUENCE</scope>
</reference>
<name>A0A645EMY9_9ZZZZ</name>
<proteinExistence type="predicted"/>
<evidence type="ECO:0000313" key="1">
    <source>
        <dbReference type="EMBL" id="MPN03388.1"/>
    </source>
</evidence>
<dbReference type="EMBL" id="VSSQ01049310">
    <property type="protein sequence ID" value="MPN03388.1"/>
    <property type="molecule type" value="Genomic_DNA"/>
</dbReference>
<accession>A0A645EMY9</accession>
<sequence>MVHKIDDAIRRRFFDDELQEVVKVHGDFSELVVALFLDPREHGKGHECLAIVNDIAIYLGVFQRLFDSFINSTIGAWQLCTEWQWF</sequence>
<dbReference type="AlphaFoldDB" id="A0A645EMY9"/>
<organism evidence="1">
    <name type="scientific">bioreactor metagenome</name>
    <dbReference type="NCBI Taxonomy" id="1076179"/>
    <lineage>
        <taxon>unclassified sequences</taxon>
        <taxon>metagenomes</taxon>
        <taxon>ecological metagenomes</taxon>
    </lineage>
</organism>
<comment type="caution">
    <text evidence="1">The sequence shown here is derived from an EMBL/GenBank/DDBJ whole genome shotgun (WGS) entry which is preliminary data.</text>
</comment>